<sequence length="116" mass="13303">MPPSVQEPSEYHASTFSTKSGQHTNRQRAIDKTKYQLQLGTILLFKCHGIRMQFVMVFSAQRQHKKVMRFCTHSTLTMTNQVMRIVGWLTTTCTRLRLNPARVLFINPATTFGAVT</sequence>
<dbReference type="EMBL" id="AF479828">
    <property type="protein sequence ID" value="AAM88309.1"/>
    <property type="molecule type" value="Genomic_DNA"/>
</dbReference>
<protein>
    <submittedName>
        <fullName evidence="2">Uncharacterized protein</fullName>
    </submittedName>
</protein>
<organism evidence="2">
    <name type="scientific">Escherichia coli</name>
    <dbReference type="NCBI Taxonomy" id="562"/>
    <lineage>
        <taxon>Bacteria</taxon>
        <taxon>Pseudomonadati</taxon>
        <taxon>Pseudomonadota</taxon>
        <taxon>Gammaproteobacteria</taxon>
        <taxon>Enterobacterales</taxon>
        <taxon>Enterobacteriaceae</taxon>
        <taxon>Escherichia</taxon>
    </lineage>
</organism>
<reference evidence="2" key="1">
    <citation type="journal article" date="2002" name="Infect. Immun.">
        <title>One of two copies of the gene for the activatable shiga toxin type 2d in Escherichia coli O91:H21 strain B2F1 is associated with an inducible bacteriophage.</title>
        <authorList>
            <person name="Teel L.D."/>
            <person name="Melton-Celsa A.R."/>
            <person name="Schmitt C.K."/>
            <person name="O'Brien A.D."/>
        </authorList>
    </citation>
    <scope>NUCLEOTIDE SEQUENCE</scope>
    <source>
        <strain evidence="2">B2F1</strain>
    </source>
</reference>
<evidence type="ECO:0000313" key="2">
    <source>
        <dbReference type="EMBL" id="AAM88309.1"/>
    </source>
</evidence>
<proteinExistence type="predicted"/>
<feature type="region of interest" description="Disordered" evidence="1">
    <location>
        <begin position="1"/>
        <end position="28"/>
    </location>
</feature>
<dbReference type="AlphaFoldDB" id="Q8KTV8"/>
<name>Q8KTV8_ECOLX</name>
<accession>Q8KTV8</accession>
<feature type="compositionally biased region" description="Polar residues" evidence="1">
    <location>
        <begin position="12"/>
        <end position="24"/>
    </location>
</feature>
<evidence type="ECO:0000256" key="1">
    <source>
        <dbReference type="SAM" id="MobiDB-lite"/>
    </source>
</evidence>